<name>A0AAV6UTD6_9ARAC</name>
<feature type="region of interest" description="Disordered" evidence="1">
    <location>
        <begin position="1"/>
        <end position="22"/>
    </location>
</feature>
<comment type="caution">
    <text evidence="2">The sequence shown here is derived from an EMBL/GenBank/DDBJ whole genome shotgun (WGS) entry which is preliminary data.</text>
</comment>
<gene>
    <name evidence="2" type="ORF">JTE90_005773</name>
</gene>
<dbReference type="Proteomes" id="UP000827092">
    <property type="component" value="Unassembled WGS sequence"/>
</dbReference>
<accession>A0AAV6UTD6</accession>
<evidence type="ECO:0000313" key="2">
    <source>
        <dbReference type="EMBL" id="KAG8187003.1"/>
    </source>
</evidence>
<evidence type="ECO:0000256" key="1">
    <source>
        <dbReference type="SAM" id="MobiDB-lite"/>
    </source>
</evidence>
<protein>
    <submittedName>
        <fullName evidence="2">Uncharacterized protein</fullName>
    </submittedName>
</protein>
<proteinExistence type="predicted"/>
<dbReference type="EMBL" id="JAFNEN010000282">
    <property type="protein sequence ID" value="KAG8187003.1"/>
    <property type="molecule type" value="Genomic_DNA"/>
</dbReference>
<sequence>MFPASLSLQAAGEDATNHNQERPLNDYAWRQWLKRNWVRKLYRPEHSKSSHQTTFQDSREPFVTDAEFHIMCSELKSFCTIVLLLASKKGYV</sequence>
<reference evidence="2 3" key="1">
    <citation type="journal article" date="2022" name="Nat. Ecol. Evol.">
        <title>A masculinizing supergene underlies an exaggerated male reproductive morph in a spider.</title>
        <authorList>
            <person name="Hendrickx F."/>
            <person name="De Corte Z."/>
            <person name="Sonet G."/>
            <person name="Van Belleghem S.M."/>
            <person name="Kostlbacher S."/>
            <person name="Vangestel C."/>
        </authorList>
    </citation>
    <scope>NUCLEOTIDE SEQUENCE [LARGE SCALE GENOMIC DNA]</scope>
    <source>
        <strain evidence="2">W744_W776</strain>
    </source>
</reference>
<keyword evidence="3" id="KW-1185">Reference proteome</keyword>
<dbReference type="AlphaFoldDB" id="A0AAV6UTD6"/>
<organism evidence="2 3">
    <name type="scientific">Oedothorax gibbosus</name>
    <dbReference type="NCBI Taxonomy" id="931172"/>
    <lineage>
        <taxon>Eukaryota</taxon>
        <taxon>Metazoa</taxon>
        <taxon>Ecdysozoa</taxon>
        <taxon>Arthropoda</taxon>
        <taxon>Chelicerata</taxon>
        <taxon>Arachnida</taxon>
        <taxon>Araneae</taxon>
        <taxon>Araneomorphae</taxon>
        <taxon>Entelegynae</taxon>
        <taxon>Araneoidea</taxon>
        <taxon>Linyphiidae</taxon>
        <taxon>Erigoninae</taxon>
        <taxon>Oedothorax</taxon>
    </lineage>
</organism>
<evidence type="ECO:0000313" key="3">
    <source>
        <dbReference type="Proteomes" id="UP000827092"/>
    </source>
</evidence>